<keyword evidence="2" id="KW-1185">Reference proteome</keyword>
<reference evidence="1" key="1">
    <citation type="submission" date="2022-02" db="EMBL/GenBank/DDBJ databases">
        <title>Plant Genome Project.</title>
        <authorList>
            <person name="Zhang R.-G."/>
        </authorList>
    </citation>
    <scope>NUCLEOTIDE SEQUENCE</scope>
    <source>
        <strain evidence="1">AT1</strain>
    </source>
</reference>
<gene>
    <name evidence="1" type="ORF">RHMOL_Rhmol03G0149300</name>
</gene>
<evidence type="ECO:0000313" key="2">
    <source>
        <dbReference type="Proteomes" id="UP001062846"/>
    </source>
</evidence>
<dbReference type="EMBL" id="CM046390">
    <property type="protein sequence ID" value="KAI8563969.1"/>
    <property type="molecule type" value="Genomic_DNA"/>
</dbReference>
<name>A0ACC0PFK4_RHOML</name>
<organism evidence="1 2">
    <name type="scientific">Rhododendron molle</name>
    <name type="common">Chinese azalea</name>
    <name type="synonym">Azalea mollis</name>
    <dbReference type="NCBI Taxonomy" id="49168"/>
    <lineage>
        <taxon>Eukaryota</taxon>
        <taxon>Viridiplantae</taxon>
        <taxon>Streptophyta</taxon>
        <taxon>Embryophyta</taxon>
        <taxon>Tracheophyta</taxon>
        <taxon>Spermatophyta</taxon>
        <taxon>Magnoliopsida</taxon>
        <taxon>eudicotyledons</taxon>
        <taxon>Gunneridae</taxon>
        <taxon>Pentapetalae</taxon>
        <taxon>asterids</taxon>
        <taxon>Ericales</taxon>
        <taxon>Ericaceae</taxon>
        <taxon>Ericoideae</taxon>
        <taxon>Rhodoreae</taxon>
        <taxon>Rhododendron</taxon>
    </lineage>
</organism>
<accession>A0ACC0PFK4</accession>
<comment type="caution">
    <text evidence="1">The sequence shown here is derived from an EMBL/GenBank/DDBJ whole genome shotgun (WGS) entry which is preliminary data.</text>
</comment>
<sequence>MVKRYKTSDEADEALLKFHEERYKLTKLEGKISTSASALGVEHQINGCKTVL</sequence>
<protein>
    <submittedName>
        <fullName evidence="1">Uncharacterized protein</fullName>
    </submittedName>
</protein>
<evidence type="ECO:0000313" key="1">
    <source>
        <dbReference type="EMBL" id="KAI8563969.1"/>
    </source>
</evidence>
<dbReference type="Proteomes" id="UP001062846">
    <property type="component" value="Chromosome 3"/>
</dbReference>
<proteinExistence type="predicted"/>